<evidence type="ECO:0000256" key="6">
    <source>
        <dbReference type="SAM" id="MobiDB-lite"/>
    </source>
</evidence>
<evidence type="ECO:0000259" key="8">
    <source>
        <dbReference type="PROSITE" id="PS50850"/>
    </source>
</evidence>
<evidence type="ECO:0000256" key="5">
    <source>
        <dbReference type="ARBA" id="ARBA00023136"/>
    </source>
</evidence>
<accession>A0ABN2J4A8</accession>
<dbReference type="CDD" id="cd17316">
    <property type="entry name" value="MFS_SV2_like"/>
    <property type="match status" value="1"/>
</dbReference>
<keyword evidence="3 7" id="KW-0812">Transmembrane</keyword>
<dbReference type="InterPro" id="IPR020846">
    <property type="entry name" value="MFS_dom"/>
</dbReference>
<dbReference type="PROSITE" id="PS50850">
    <property type="entry name" value="MFS"/>
    <property type="match status" value="1"/>
</dbReference>
<feature type="transmembrane region" description="Helical" evidence="7">
    <location>
        <begin position="80"/>
        <end position="98"/>
    </location>
</feature>
<keyword evidence="5 7" id="KW-0472">Membrane</keyword>
<gene>
    <name evidence="9" type="ORF">GCM10009765_77770</name>
</gene>
<dbReference type="EMBL" id="BAAANY010000042">
    <property type="protein sequence ID" value="GAA1717729.1"/>
    <property type="molecule type" value="Genomic_DNA"/>
</dbReference>
<dbReference type="PANTHER" id="PTHR23511">
    <property type="entry name" value="SYNAPTIC VESICLE GLYCOPROTEIN 2"/>
    <property type="match status" value="1"/>
</dbReference>
<reference evidence="9 10" key="1">
    <citation type="journal article" date="2019" name="Int. J. Syst. Evol. Microbiol.">
        <title>The Global Catalogue of Microorganisms (GCM) 10K type strain sequencing project: providing services to taxonomists for standard genome sequencing and annotation.</title>
        <authorList>
            <consortium name="The Broad Institute Genomics Platform"/>
            <consortium name="The Broad Institute Genome Sequencing Center for Infectious Disease"/>
            <person name="Wu L."/>
            <person name="Ma J."/>
        </authorList>
    </citation>
    <scope>NUCLEOTIDE SEQUENCE [LARGE SCALE GENOMIC DNA]</scope>
    <source>
        <strain evidence="9 10">JCM 14718</strain>
    </source>
</reference>
<dbReference type="InterPro" id="IPR005828">
    <property type="entry name" value="MFS_sugar_transport-like"/>
</dbReference>
<evidence type="ECO:0000256" key="7">
    <source>
        <dbReference type="SAM" id="Phobius"/>
    </source>
</evidence>
<evidence type="ECO:0000256" key="1">
    <source>
        <dbReference type="ARBA" id="ARBA00004651"/>
    </source>
</evidence>
<proteinExistence type="predicted"/>
<evidence type="ECO:0000313" key="9">
    <source>
        <dbReference type="EMBL" id="GAA1717729.1"/>
    </source>
</evidence>
<evidence type="ECO:0000256" key="3">
    <source>
        <dbReference type="ARBA" id="ARBA00022692"/>
    </source>
</evidence>
<protein>
    <submittedName>
        <fullName evidence="9">MFS transporter</fullName>
    </submittedName>
</protein>
<feature type="transmembrane region" description="Helical" evidence="7">
    <location>
        <begin position="265"/>
        <end position="283"/>
    </location>
</feature>
<comment type="caution">
    <text evidence="9">The sequence shown here is derived from an EMBL/GenBank/DDBJ whole genome shotgun (WGS) entry which is preliminary data.</text>
</comment>
<dbReference type="InterPro" id="IPR036259">
    <property type="entry name" value="MFS_trans_sf"/>
</dbReference>
<dbReference type="Pfam" id="PF00083">
    <property type="entry name" value="Sugar_tr"/>
    <property type="match status" value="1"/>
</dbReference>
<sequence length="442" mass="47571">MNRLPIGRTHKLATVAVGLGLFFDIYEVFLAGVLASVLVQEFHLSKAQTPILLSSTFVGMFVGALVLGRLADRVGRRRAFLLNLGIYSVFSLLGAFSFTPIMLVVLRFCAGIGIGAEPPLADTYLSDLLPARRRGRFIAWAYTISFLGVPAAGFLARWLVPLHPFGIDGWRIMFVFGALGAVIVYFLRRSLPESPRWLESVGRTKEAEEVAERFESQARSAGQSLDEPAAEQPPSPAGTRIGTLFRPPYGKRTGMMMIFHILQTLGYYGFGTLVPLVLAAKGYPIVQSLLFSAVSFLGYPIGSLLSLPLVERVERKFLVTFSVLGMGALGLAFGYSGSTALVLVFGFLYTCVSNIFSNSYHIYQAEIFPTALRSTAASGTYALSRLTSAAMPFVLVPVLNSAGAGVMFAVVATAMVLVSLTVGILGPRTTGRPLEAVNAVTA</sequence>
<feature type="domain" description="Major facilitator superfamily (MFS) profile" evidence="8">
    <location>
        <begin position="13"/>
        <end position="430"/>
    </location>
</feature>
<dbReference type="SUPFAM" id="SSF103473">
    <property type="entry name" value="MFS general substrate transporter"/>
    <property type="match status" value="1"/>
</dbReference>
<keyword evidence="2" id="KW-0813">Transport</keyword>
<keyword evidence="4 7" id="KW-1133">Transmembrane helix</keyword>
<dbReference type="Gene3D" id="1.20.1250.20">
    <property type="entry name" value="MFS general substrate transporter like domains"/>
    <property type="match status" value="1"/>
</dbReference>
<feature type="transmembrane region" description="Helical" evidence="7">
    <location>
        <begin position="137"/>
        <end position="158"/>
    </location>
</feature>
<comment type="subcellular location">
    <subcellularLocation>
        <location evidence="1">Cell membrane</location>
        <topology evidence="1">Multi-pass membrane protein</topology>
    </subcellularLocation>
</comment>
<feature type="transmembrane region" description="Helical" evidence="7">
    <location>
        <begin position="12"/>
        <end position="39"/>
    </location>
</feature>
<feature type="transmembrane region" description="Helical" evidence="7">
    <location>
        <begin position="341"/>
        <end position="363"/>
    </location>
</feature>
<feature type="transmembrane region" description="Helical" evidence="7">
    <location>
        <begin position="289"/>
        <end position="310"/>
    </location>
</feature>
<feature type="transmembrane region" description="Helical" evidence="7">
    <location>
        <begin position="402"/>
        <end position="425"/>
    </location>
</feature>
<feature type="transmembrane region" description="Helical" evidence="7">
    <location>
        <begin position="104"/>
        <end position="125"/>
    </location>
</feature>
<feature type="transmembrane region" description="Helical" evidence="7">
    <location>
        <begin position="51"/>
        <end position="68"/>
    </location>
</feature>
<dbReference type="PANTHER" id="PTHR23511:SF34">
    <property type="entry name" value="SYNAPTIC VESICLE GLYCOPROTEIN 2"/>
    <property type="match status" value="1"/>
</dbReference>
<organism evidence="9 10">
    <name type="scientific">Fodinicola feengrottensis</name>
    <dbReference type="NCBI Taxonomy" id="435914"/>
    <lineage>
        <taxon>Bacteria</taxon>
        <taxon>Bacillati</taxon>
        <taxon>Actinomycetota</taxon>
        <taxon>Actinomycetes</taxon>
        <taxon>Mycobacteriales</taxon>
        <taxon>Fodinicola</taxon>
    </lineage>
</organism>
<evidence type="ECO:0000313" key="10">
    <source>
        <dbReference type="Proteomes" id="UP001500618"/>
    </source>
</evidence>
<evidence type="ECO:0000256" key="2">
    <source>
        <dbReference type="ARBA" id="ARBA00022448"/>
    </source>
</evidence>
<dbReference type="Proteomes" id="UP001500618">
    <property type="component" value="Unassembled WGS sequence"/>
</dbReference>
<keyword evidence="10" id="KW-1185">Reference proteome</keyword>
<feature type="transmembrane region" description="Helical" evidence="7">
    <location>
        <begin position="170"/>
        <end position="187"/>
    </location>
</feature>
<name>A0ABN2J4A8_9ACTN</name>
<evidence type="ECO:0000256" key="4">
    <source>
        <dbReference type="ARBA" id="ARBA00022989"/>
    </source>
</evidence>
<feature type="transmembrane region" description="Helical" evidence="7">
    <location>
        <begin position="375"/>
        <end position="396"/>
    </location>
</feature>
<feature type="transmembrane region" description="Helical" evidence="7">
    <location>
        <begin position="317"/>
        <end position="335"/>
    </location>
</feature>
<feature type="region of interest" description="Disordered" evidence="6">
    <location>
        <begin position="219"/>
        <end position="240"/>
    </location>
</feature>